<proteinExistence type="inferred from homology"/>
<name>A0ABQ9GL46_9NEOP</name>
<dbReference type="InterPro" id="IPR012132">
    <property type="entry name" value="GMC_OxRdtase"/>
</dbReference>
<dbReference type="SUPFAM" id="SSF51905">
    <property type="entry name" value="FAD/NAD(P)-binding domain"/>
    <property type="match status" value="1"/>
</dbReference>
<organism evidence="3 4">
    <name type="scientific">Dryococelus australis</name>
    <dbReference type="NCBI Taxonomy" id="614101"/>
    <lineage>
        <taxon>Eukaryota</taxon>
        <taxon>Metazoa</taxon>
        <taxon>Ecdysozoa</taxon>
        <taxon>Arthropoda</taxon>
        <taxon>Hexapoda</taxon>
        <taxon>Insecta</taxon>
        <taxon>Pterygota</taxon>
        <taxon>Neoptera</taxon>
        <taxon>Polyneoptera</taxon>
        <taxon>Phasmatodea</taxon>
        <taxon>Verophasmatodea</taxon>
        <taxon>Anareolatae</taxon>
        <taxon>Phasmatidae</taxon>
        <taxon>Eurycanthinae</taxon>
        <taxon>Dryococelus</taxon>
    </lineage>
</organism>
<gene>
    <name evidence="3" type="ORF">PR048_026341</name>
</gene>
<dbReference type="Pfam" id="PF00732">
    <property type="entry name" value="GMC_oxred_N"/>
    <property type="match status" value="1"/>
</dbReference>
<protein>
    <recommendedName>
        <fullName evidence="2">Glucose-methanol-choline oxidoreductase N-terminal domain-containing protein</fullName>
    </recommendedName>
</protein>
<dbReference type="EMBL" id="JARBHB010000011">
    <property type="protein sequence ID" value="KAJ8872727.1"/>
    <property type="molecule type" value="Genomic_DNA"/>
</dbReference>
<comment type="similarity">
    <text evidence="1">Belongs to the GMC oxidoreductase family.</text>
</comment>
<reference evidence="3 4" key="1">
    <citation type="submission" date="2023-02" db="EMBL/GenBank/DDBJ databases">
        <title>LHISI_Scaffold_Assembly.</title>
        <authorList>
            <person name="Stuart O.P."/>
            <person name="Cleave R."/>
            <person name="Magrath M.J.L."/>
            <person name="Mikheyev A.S."/>
        </authorList>
    </citation>
    <scope>NUCLEOTIDE SEQUENCE [LARGE SCALE GENOMIC DNA]</scope>
    <source>
        <strain evidence="3">Daus_M_001</strain>
        <tissue evidence="3">Leg muscle</tissue>
    </source>
</reference>
<dbReference type="InterPro" id="IPR036188">
    <property type="entry name" value="FAD/NAD-bd_sf"/>
</dbReference>
<feature type="domain" description="Glucose-methanol-choline oxidoreductase N-terminal" evidence="2">
    <location>
        <begin position="62"/>
        <end position="182"/>
    </location>
</feature>
<evidence type="ECO:0000313" key="3">
    <source>
        <dbReference type="EMBL" id="KAJ8872727.1"/>
    </source>
</evidence>
<dbReference type="PANTHER" id="PTHR11552">
    <property type="entry name" value="GLUCOSE-METHANOL-CHOLINE GMC OXIDOREDUCTASE"/>
    <property type="match status" value="1"/>
</dbReference>
<dbReference type="InterPro" id="IPR000172">
    <property type="entry name" value="GMC_OxRdtase_N"/>
</dbReference>
<accession>A0ABQ9GL46</accession>
<evidence type="ECO:0000313" key="4">
    <source>
        <dbReference type="Proteomes" id="UP001159363"/>
    </source>
</evidence>
<evidence type="ECO:0000256" key="1">
    <source>
        <dbReference type="ARBA" id="ARBA00010790"/>
    </source>
</evidence>
<sequence length="185" mass="20791">MQCEGFRDRRWGNGRTCTGKSAHGEKELGFPPRRGGWRTTRVVAHPCFDWQFRTVPPPHYCGGAACSYRSGKYHGGSSATPTMMYTRGSKRDYDKLERLGNKGCGYKDVLKFFLKSERNGDPHLASTKYHNSTRPFSINYFRYQDINTMAILQALKEFGLPGIDVDGDHLIGAAITQTSTAQGER</sequence>
<evidence type="ECO:0000259" key="2">
    <source>
        <dbReference type="Pfam" id="PF00732"/>
    </source>
</evidence>
<dbReference type="Gene3D" id="3.50.50.60">
    <property type="entry name" value="FAD/NAD(P)-binding domain"/>
    <property type="match status" value="1"/>
</dbReference>
<comment type="caution">
    <text evidence="3">The sequence shown here is derived from an EMBL/GenBank/DDBJ whole genome shotgun (WGS) entry which is preliminary data.</text>
</comment>
<dbReference type="Proteomes" id="UP001159363">
    <property type="component" value="Chromosome 10"/>
</dbReference>
<keyword evidence="4" id="KW-1185">Reference proteome</keyword>
<dbReference type="PANTHER" id="PTHR11552:SF154">
    <property type="entry name" value="FI04917P"/>
    <property type="match status" value="1"/>
</dbReference>